<proteinExistence type="predicted"/>
<dbReference type="Pfam" id="PF00725">
    <property type="entry name" value="3HCDH"/>
    <property type="match status" value="1"/>
</dbReference>
<keyword evidence="6" id="KW-1185">Reference proteome</keyword>
<evidence type="ECO:0000313" key="6">
    <source>
        <dbReference type="Proteomes" id="UP000326565"/>
    </source>
</evidence>
<dbReference type="SUPFAM" id="SSF101898">
    <property type="entry name" value="NHL repeat"/>
    <property type="match status" value="1"/>
</dbReference>
<evidence type="ECO:0008006" key="7">
    <source>
        <dbReference type="Google" id="ProtNLM"/>
    </source>
</evidence>
<keyword evidence="1" id="KW-0560">Oxidoreductase</keyword>
<evidence type="ECO:0000259" key="3">
    <source>
        <dbReference type="Pfam" id="PF00725"/>
    </source>
</evidence>
<feature type="domain" description="3-hydroxyacyl-CoA dehydrogenase NAD binding" evidence="4">
    <location>
        <begin position="16"/>
        <end position="186"/>
    </location>
</feature>
<organism evidence="5 6">
    <name type="scientific">Aspergillus leporis</name>
    <dbReference type="NCBI Taxonomy" id="41062"/>
    <lineage>
        <taxon>Eukaryota</taxon>
        <taxon>Fungi</taxon>
        <taxon>Dikarya</taxon>
        <taxon>Ascomycota</taxon>
        <taxon>Pezizomycotina</taxon>
        <taxon>Eurotiomycetes</taxon>
        <taxon>Eurotiomycetidae</taxon>
        <taxon>Eurotiales</taxon>
        <taxon>Aspergillaceae</taxon>
        <taxon>Aspergillus</taxon>
        <taxon>Aspergillus subgen. Circumdati</taxon>
    </lineage>
</organism>
<accession>A0A5N5X4P6</accession>
<dbReference type="InterPro" id="IPR013328">
    <property type="entry name" value="6PGD_dom2"/>
</dbReference>
<dbReference type="PANTHER" id="PTHR48075">
    <property type="entry name" value="3-HYDROXYACYL-COA DEHYDROGENASE FAMILY PROTEIN"/>
    <property type="match status" value="1"/>
</dbReference>
<dbReference type="GO" id="GO:0070403">
    <property type="term" value="F:NAD+ binding"/>
    <property type="evidence" value="ECO:0007669"/>
    <property type="project" value="InterPro"/>
</dbReference>
<dbReference type="InterPro" id="IPR008927">
    <property type="entry name" value="6-PGluconate_DH-like_C_sf"/>
</dbReference>
<dbReference type="Gene3D" id="2.120.10.30">
    <property type="entry name" value="TolB, C-terminal domain"/>
    <property type="match status" value="2"/>
</dbReference>
<feature type="region of interest" description="Disordered" evidence="2">
    <location>
        <begin position="281"/>
        <end position="303"/>
    </location>
</feature>
<sequence length="609" mass="66952">MQLTWQPPQNYRSRPVVVLGAGVLGRRIGCIWASAGYDVRIRDPSAQQRADGLSYIQENVQSYAEKTNQKPGEFTAHQDMKDAVSNAWLVIEAVPEKLELKIATFAELETFAPEDCILASNSSSYKSSEMIGNVSEATKARILNMHYYMPPSCMIVELMTDGYTDEGIFPFMAERSKEAGTIPYVARKQSTGFIFNRLWAAVKREVLTILSDGVSVPEEIDSMWAEMFIKPKNLPCETMDQVGLDTVAFIESHYVKERGLSSEKTVDFLKQNYLDDGKLGNKSPKGGLYPPVGGRKSSANGNSTGPKILALDIGLSAATPTTTSGEILELSSDGKIQRVLVPNQCLPDGISVDPTSNRMFWTCMGVPGKDDGAVYSANVDGSDIQTVVPHGRVNTPKQLTIDEKAKKLYFCDREGCGVYRCNFDGSDFEVLIDRRSSKDSQGDAISDWCVGITVAPSLGKFYWTQKGPSKGGKGRIFCANINTPDGQSATSRDDVRLFLGGLPEPIDLEVDEQSRTLYWTDRGEYPFGNSLNRAPLDVSGLPVANSPDKNYEVLTRHLKEAIGLKLDLDNGHVYLADLGGNVYRCDLDGNNKEKLHSDDYRAFTGIALL</sequence>
<evidence type="ECO:0000256" key="1">
    <source>
        <dbReference type="ARBA" id="ARBA00023002"/>
    </source>
</evidence>
<dbReference type="SUPFAM" id="SSF51735">
    <property type="entry name" value="NAD(P)-binding Rossmann-fold domains"/>
    <property type="match status" value="1"/>
</dbReference>
<dbReference type="EMBL" id="ML732209">
    <property type="protein sequence ID" value="KAB8074484.1"/>
    <property type="molecule type" value="Genomic_DNA"/>
</dbReference>
<evidence type="ECO:0000259" key="4">
    <source>
        <dbReference type="Pfam" id="PF02737"/>
    </source>
</evidence>
<reference evidence="5 6" key="1">
    <citation type="submission" date="2019-04" db="EMBL/GenBank/DDBJ databases">
        <title>Friends and foes A comparative genomics study of 23 Aspergillus species from section Flavi.</title>
        <authorList>
            <consortium name="DOE Joint Genome Institute"/>
            <person name="Kjaerbolling I."/>
            <person name="Vesth T."/>
            <person name="Frisvad J.C."/>
            <person name="Nybo J.L."/>
            <person name="Theobald S."/>
            <person name="Kildgaard S."/>
            <person name="Isbrandt T."/>
            <person name="Kuo A."/>
            <person name="Sato A."/>
            <person name="Lyhne E.K."/>
            <person name="Kogle M.E."/>
            <person name="Wiebenga A."/>
            <person name="Kun R.S."/>
            <person name="Lubbers R.J."/>
            <person name="Makela M.R."/>
            <person name="Barry K."/>
            <person name="Chovatia M."/>
            <person name="Clum A."/>
            <person name="Daum C."/>
            <person name="Haridas S."/>
            <person name="He G."/>
            <person name="LaButti K."/>
            <person name="Lipzen A."/>
            <person name="Mondo S."/>
            <person name="Riley R."/>
            <person name="Salamov A."/>
            <person name="Simmons B.A."/>
            <person name="Magnuson J.K."/>
            <person name="Henrissat B."/>
            <person name="Mortensen U.H."/>
            <person name="Larsen T.O."/>
            <person name="Devries R.P."/>
            <person name="Grigoriev I.V."/>
            <person name="Machida M."/>
            <person name="Baker S.E."/>
            <person name="Andersen M.R."/>
        </authorList>
    </citation>
    <scope>NUCLEOTIDE SEQUENCE [LARGE SCALE GENOMIC DNA]</scope>
    <source>
        <strain evidence="5 6">CBS 151.66</strain>
    </source>
</reference>
<dbReference type="GO" id="GO:0006631">
    <property type="term" value="P:fatty acid metabolic process"/>
    <property type="evidence" value="ECO:0007669"/>
    <property type="project" value="InterPro"/>
</dbReference>
<dbReference type="InterPro" id="IPR036291">
    <property type="entry name" value="NAD(P)-bd_dom_sf"/>
</dbReference>
<feature type="domain" description="3-hydroxyacyl-CoA dehydrogenase C-terminal" evidence="3">
    <location>
        <begin position="192"/>
        <end position="287"/>
    </location>
</feature>
<dbReference type="InterPro" id="IPR006108">
    <property type="entry name" value="3HC_DH_C"/>
</dbReference>
<dbReference type="Proteomes" id="UP000326565">
    <property type="component" value="Unassembled WGS sequence"/>
</dbReference>
<name>A0A5N5X4P6_9EURO</name>
<protein>
    <recommendedName>
        <fullName evidence="7">3-hydroxyacyl-CoA dehydrogenase</fullName>
    </recommendedName>
</protein>
<dbReference type="Gene3D" id="1.10.1040.10">
    <property type="entry name" value="N-(1-d-carboxylethyl)-l-norvaline Dehydrogenase, domain 2"/>
    <property type="match status" value="1"/>
</dbReference>
<dbReference type="OrthoDB" id="5958943at2759"/>
<evidence type="ECO:0000313" key="5">
    <source>
        <dbReference type="EMBL" id="KAB8074484.1"/>
    </source>
</evidence>
<dbReference type="Pfam" id="PF02737">
    <property type="entry name" value="3HCDH_N"/>
    <property type="match status" value="1"/>
</dbReference>
<dbReference type="GO" id="GO:0016616">
    <property type="term" value="F:oxidoreductase activity, acting on the CH-OH group of donors, NAD or NADP as acceptor"/>
    <property type="evidence" value="ECO:0007669"/>
    <property type="project" value="InterPro"/>
</dbReference>
<dbReference type="InterPro" id="IPR006176">
    <property type="entry name" value="3-OHacyl-CoA_DH_NAD-bd"/>
</dbReference>
<dbReference type="SMART" id="SM00135">
    <property type="entry name" value="LY"/>
    <property type="match status" value="5"/>
</dbReference>
<dbReference type="InterPro" id="IPR000033">
    <property type="entry name" value="LDLR_classB_rpt"/>
</dbReference>
<gene>
    <name evidence="5" type="ORF">BDV29DRAFT_201337</name>
</gene>
<evidence type="ECO:0000256" key="2">
    <source>
        <dbReference type="SAM" id="MobiDB-lite"/>
    </source>
</evidence>
<dbReference type="InterPro" id="IPR011042">
    <property type="entry name" value="6-blade_b-propeller_TolB-like"/>
</dbReference>
<dbReference type="AlphaFoldDB" id="A0A5N5X4P6"/>
<dbReference type="Gene3D" id="3.40.50.720">
    <property type="entry name" value="NAD(P)-binding Rossmann-like Domain"/>
    <property type="match status" value="1"/>
</dbReference>
<dbReference type="PANTHER" id="PTHR48075:SF10">
    <property type="entry name" value="DEHYDROGENASE, PUTATIVE (AFU_ORTHOLOGUE AFUA_5G10070)-RELATED"/>
    <property type="match status" value="1"/>
</dbReference>
<dbReference type="SUPFAM" id="SSF48179">
    <property type="entry name" value="6-phosphogluconate dehydrogenase C-terminal domain-like"/>
    <property type="match status" value="1"/>
</dbReference>